<protein>
    <recommendedName>
        <fullName evidence="4">Actin</fullName>
    </recommendedName>
</protein>
<dbReference type="EMBL" id="JAPFFF010000002">
    <property type="protein sequence ID" value="KAK8896881.1"/>
    <property type="molecule type" value="Genomic_DNA"/>
</dbReference>
<sequence length="376" mass="41771">MAEEIETIVIDNGSSFIKAGLAGYDAPISLFPTIVGHPKSAFQSKSASKNIYVGDEACAKSGTLILKSPIERGIIVNWDDIEKIWHHTFYHQLRVDPAEHPVLLTESIKCPKSHREKMIQIMIETFNVPSFFVCPQPCLSLYASGRTTGLVCEMGDGVTQIAPFFNGFVFKHNVTISNLAGSDVTNYLQKLLQDRGHIFTTSSEKEIVRDIKEKHGFVSLNYDKELQESKKSSSKNVSYSLPNGKSLTLSSECFMSTELLFKPYLNDFDSDGLDQMIFNTIKSCNIGARKLLCANIVLSGGAALLKGLPERIEKEMVDLEPPTMQIKVVDLDYKERKFSAWVGGSIFASLATFPRCVITHDEYNDVGPAIVHNKCI</sequence>
<organism evidence="2 3">
    <name type="scientific">Tritrichomonas musculus</name>
    <dbReference type="NCBI Taxonomy" id="1915356"/>
    <lineage>
        <taxon>Eukaryota</taxon>
        <taxon>Metamonada</taxon>
        <taxon>Parabasalia</taxon>
        <taxon>Tritrichomonadida</taxon>
        <taxon>Tritrichomonadidae</taxon>
        <taxon>Tritrichomonas</taxon>
    </lineage>
</organism>
<dbReference type="PANTHER" id="PTHR11937">
    <property type="entry name" value="ACTIN"/>
    <property type="match status" value="1"/>
</dbReference>
<dbReference type="InterPro" id="IPR004000">
    <property type="entry name" value="Actin"/>
</dbReference>
<dbReference type="Gene3D" id="3.90.640.10">
    <property type="entry name" value="Actin, Chain A, domain 4"/>
    <property type="match status" value="1"/>
</dbReference>
<dbReference type="PRINTS" id="PR00190">
    <property type="entry name" value="ACTIN"/>
</dbReference>
<gene>
    <name evidence="2" type="ORF">M9Y10_014807</name>
</gene>
<evidence type="ECO:0008006" key="4">
    <source>
        <dbReference type="Google" id="ProtNLM"/>
    </source>
</evidence>
<evidence type="ECO:0000313" key="3">
    <source>
        <dbReference type="Proteomes" id="UP001470230"/>
    </source>
</evidence>
<dbReference type="Proteomes" id="UP001470230">
    <property type="component" value="Unassembled WGS sequence"/>
</dbReference>
<keyword evidence="3" id="KW-1185">Reference proteome</keyword>
<dbReference type="SUPFAM" id="SSF53067">
    <property type="entry name" value="Actin-like ATPase domain"/>
    <property type="match status" value="2"/>
</dbReference>
<dbReference type="Gene3D" id="3.30.420.40">
    <property type="match status" value="2"/>
</dbReference>
<proteinExistence type="inferred from homology"/>
<dbReference type="InterPro" id="IPR043129">
    <property type="entry name" value="ATPase_NBD"/>
</dbReference>
<evidence type="ECO:0000313" key="2">
    <source>
        <dbReference type="EMBL" id="KAK8896881.1"/>
    </source>
</evidence>
<dbReference type="SMART" id="SM00268">
    <property type="entry name" value="ACTIN"/>
    <property type="match status" value="1"/>
</dbReference>
<name>A0ABR2L1M7_9EUKA</name>
<accession>A0ABR2L1M7</accession>
<comment type="similarity">
    <text evidence="1">Belongs to the actin family.</text>
</comment>
<dbReference type="Pfam" id="PF00022">
    <property type="entry name" value="Actin"/>
    <property type="match status" value="1"/>
</dbReference>
<comment type="caution">
    <text evidence="2">The sequence shown here is derived from an EMBL/GenBank/DDBJ whole genome shotgun (WGS) entry which is preliminary data.</text>
</comment>
<evidence type="ECO:0000256" key="1">
    <source>
        <dbReference type="RuleBase" id="RU000487"/>
    </source>
</evidence>
<reference evidence="2 3" key="1">
    <citation type="submission" date="2024-04" db="EMBL/GenBank/DDBJ databases">
        <title>Tritrichomonas musculus Genome.</title>
        <authorList>
            <person name="Alves-Ferreira E."/>
            <person name="Grigg M."/>
            <person name="Lorenzi H."/>
            <person name="Galac M."/>
        </authorList>
    </citation>
    <scope>NUCLEOTIDE SEQUENCE [LARGE SCALE GENOMIC DNA]</scope>
    <source>
        <strain evidence="2 3">EAF2021</strain>
    </source>
</reference>